<sequence length="77" mass="8616">MNQEGGPFNAIPNFYYPRITRLLNLPIGAVILQCGKWCIRQVNPIQFAAGRKMRLAFFCAAATITRNGGPQIEMCSR</sequence>
<keyword evidence="2" id="KW-1185">Reference proteome</keyword>
<dbReference type="Proteomes" id="UP000554520">
    <property type="component" value="Unassembled WGS sequence"/>
</dbReference>
<reference evidence="1 2" key="1">
    <citation type="submission" date="2020-08" db="EMBL/GenBank/DDBJ databases">
        <title>Genomic Encyclopedia of Type Strains, Phase III (KMG-III): the genomes of soil and plant-associated and newly described type strains.</title>
        <authorList>
            <person name="Whitman W."/>
        </authorList>
    </citation>
    <scope>NUCLEOTIDE SEQUENCE [LARGE SCALE GENOMIC DNA]</scope>
    <source>
        <strain evidence="1 2">CECT 7015</strain>
    </source>
</reference>
<dbReference type="AlphaFoldDB" id="A0A839U9A1"/>
<evidence type="ECO:0000313" key="1">
    <source>
        <dbReference type="EMBL" id="MBB3147408.1"/>
    </source>
</evidence>
<organism evidence="1 2">
    <name type="scientific">Phyllobacterium trifolii</name>
    <dbReference type="NCBI Taxonomy" id="300193"/>
    <lineage>
        <taxon>Bacteria</taxon>
        <taxon>Pseudomonadati</taxon>
        <taxon>Pseudomonadota</taxon>
        <taxon>Alphaproteobacteria</taxon>
        <taxon>Hyphomicrobiales</taxon>
        <taxon>Phyllobacteriaceae</taxon>
        <taxon>Phyllobacterium</taxon>
    </lineage>
</organism>
<accession>A0A839U9A1</accession>
<protein>
    <submittedName>
        <fullName evidence="1">TRAP-type mannitol/chloroaromatic compound transport system substrate-binding protein</fullName>
    </submittedName>
</protein>
<evidence type="ECO:0000313" key="2">
    <source>
        <dbReference type="Proteomes" id="UP000554520"/>
    </source>
</evidence>
<proteinExistence type="predicted"/>
<dbReference type="EMBL" id="JACHXN010000012">
    <property type="protein sequence ID" value="MBB3147408.1"/>
    <property type="molecule type" value="Genomic_DNA"/>
</dbReference>
<name>A0A839U9A1_9HYPH</name>
<comment type="caution">
    <text evidence="1">The sequence shown here is derived from an EMBL/GenBank/DDBJ whole genome shotgun (WGS) entry which is preliminary data.</text>
</comment>
<gene>
    <name evidence="1" type="ORF">FHS21_003828</name>
</gene>